<gene>
    <name evidence="2" type="ORF">K470DRAFT_267100</name>
</gene>
<proteinExistence type="predicted"/>
<dbReference type="AlphaFoldDB" id="A0A6A7BNR7"/>
<dbReference type="PANTHER" id="PTHR46177:SF1">
    <property type="entry name" value="INTEGRASE CATALYTIC DOMAIN-CONTAINING PROTEIN"/>
    <property type="match status" value="1"/>
</dbReference>
<sequence length="281" mass="32428">MPKIQVTDEEIAALLRHDGFSIEEHTVGCMRREAGLFKRTSASDVPMLEDKIREVLVSEFDKGTVNSYGRNDLYDYVRWEHPQYHNTGRDRVYQIAREFNPDAVESRAKGVRGPNFVWSMDAHSKLEFWGVQVYAVIDEWSRCVMWTYVDITGRSAVSVLKQYVSTLAEGTRMPLWLRSDRGAETTLTADCHYDRSLKTHNKIPEELAFADCFRYGTSKANQRIESWWDQLSKSVLVDRGPYFENLAASGDYNNESDVDRIAFLAVYVPIMRIVVTDFDHT</sequence>
<organism evidence="2 3">
    <name type="scientific">Piedraia hortae CBS 480.64</name>
    <dbReference type="NCBI Taxonomy" id="1314780"/>
    <lineage>
        <taxon>Eukaryota</taxon>
        <taxon>Fungi</taxon>
        <taxon>Dikarya</taxon>
        <taxon>Ascomycota</taxon>
        <taxon>Pezizomycotina</taxon>
        <taxon>Dothideomycetes</taxon>
        <taxon>Dothideomycetidae</taxon>
        <taxon>Capnodiales</taxon>
        <taxon>Piedraiaceae</taxon>
        <taxon>Piedraia</taxon>
    </lineage>
</organism>
<dbReference type="InterPro" id="IPR058913">
    <property type="entry name" value="Integrase_dom_put"/>
</dbReference>
<protein>
    <recommendedName>
        <fullName evidence="1">Integrase core domain-containing protein</fullName>
    </recommendedName>
</protein>
<dbReference type="Pfam" id="PF24764">
    <property type="entry name" value="rva_4"/>
    <property type="match status" value="1"/>
</dbReference>
<name>A0A6A7BNR7_9PEZI</name>
<dbReference type="OrthoDB" id="5947726at2759"/>
<evidence type="ECO:0000313" key="3">
    <source>
        <dbReference type="Proteomes" id="UP000799421"/>
    </source>
</evidence>
<feature type="domain" description="Integrase core" evidence="1">
    <location>
        <begin position="111"/>
        <end position="279"/>
    </location>
</feature>
<dbReference type="EMBL" id="MU006073">
    <property type="protein sequence ID" value="KAF2857071.1"/>
    <property type="molecule type" value="Genomic_DNA"/>
</dbReference>
<reference evidence="2" key="1">
    <citation type="journal article" date="2020" name="Stud. Mycol.">
        <title>101 Dothideomycetes genomes: a test case for predicting lifestyles and emergence of pathogens.</title>
        <authorList>
            <person name="Haridas S."/>
            <person name="Albert R."/>
            <person name="Binder M."/>
            <person name="Bloem J."/>
            <person name="Labutti K."/>
            <person name="Salamov A."/>
            <person name="Andreopoulos B."/>
            <person name="Baker S."/>
            <person name="Barry K."/>
            <person name="Bills G."/>
            <person name="Bluhm B."/>
            <person name="Cannon C."/>
            <person name="Castanera R."/>
            <person name="Culley D."/>
            <person name="Daum C."/>
            <person name="Ezra D."/>
            <person name="Gonzalez J."/>
            <person name="Henrissat B."/>
            <person name="Kuo A."/>
            <person name="Liang C."/>
            <person name="Lipzen A."/>
            <person name="Lutzoni F."/>
            <person name="Magnuson J."/>
            <person name="Mondo S."/>
            <person name="Nolan M."/>
            <person name="Ohm R."/>
            <person name="Pangilinan J."/>
            <person name="Park H.-J."/>
            <person name="Ramirez L."/>
            <person name="Alfaro M."/>
            <person name="Sun H."/>
            <person name="Tritt A."/>
            <person name="Yoshinaga Y."/>
            <person name="Zwiers L.-H."/>
            <person name="Turgeon B."/>
            <person name="Goodwin S."/>
            <person name="Spatafora J."/>
            <person name="Crous P."/>
            <person name="Grigoriev I."/>
        </authorList>
    </citation>
    <scope>NUCLEOTIDE SEQUENCE</scope>
    <source>
        <strain evidence="2">CBS 480.64</strain>
    </source>
</reference>
<dbReference type="Proteomes" id="UP000799421">
    <property type="component" value="Unassembled WGS sequence"/>
</dbReference>
<keyword evidence="3" id="KW-1185">Reference proteome</keyword>
<dbReference type="PANTHER" id="PTHR46177">
    <property type="entry name" value="INTEGRASE CATALYTIC DOMAIN-CONTAINING PROTEIN"/>
    <property type="match status" value="1"/>
</dbReference>
<accession>A0A6A7BNR7</accession>
<evidence type="ECO:0000259" key="1">
    <source>
        <dbReference type="Pfam" id="PF24764"/>
    </source>
</evidence>
<evidence type="ECO:0000313" key="2">
    <source>
        <dbReference type="EMBL" id="KAF2857071.1"/>
    </source>
</evidence>